<comment type="caution">
    <text evidence="2">The sequence shown here is derived from an EMBL/GenBank/DDBJ whole genome shotgun (WGS) entry which is preliminary data.</text>
</comment>
<reference evidence="2" key="1">
    <citation type="journal article" date="2014" name="Int. J. Syst. Evol. Microbiol.">
        <title>Complete genome sequence of Corynebacterium casei LMG S-19264T (=DSM 44701T), isolated from a smear-ripened cheese.</title>
        <authorList>
            <consortium name="US DOE Joint Genome Institute (JGI-PGF)"/>
            <person name="Walter F."/>
            <person name="Albersmeier A."/>
            <person name="Kalinowski J."/>
            <person name="Ruckert C."/>
        </authorList>
    </citation>
    <scope>NUCLEOTIDE SEQUENCE</scope>
    <source>
        <strain evidence="2">JCM 4490</strain>
    </source>
</reference>
<keyword evidence="3" id="KW-1185">Reference proteome</keyword>
<evidence type="ECO:0000256" key="1">
    <source>
        <dbReference type="SAM" id="MobiDB-lite"/>
    </source>
</evidence>
<gene>
    <name evidence="2" type="ORF">GCM10010503_65770</name>
</gene>
<dbReference type="EMBL" id="BMUE01000022">
    <property type="protein sequence ID" value="GGW78966.1"/>
    <property type="molecule type" value="Genomic_DNA"/>
</dbReference>
<proteinExistence type="predicted"/>
<protein>
    <submittedName>
        <fullName evidence="2">Uncharacterized protein</fullName>
    </submittedName>
</protein>
<accession>A0A918JFY1</accession>
<sequence length="75" mass="8780">MPETDEPGPREPLTKLSGLESTRSVTSPITAKSLMWTFPEELAWSMKREVWTTEYQLPAPWRVTFWTPLREDVTR</sequence>
<dbReference type="Proteomes" id="UP000620224">
    <property type="component" value="Unassembled WGS sequence"/>
</dbReference>
<dbReference type="AlphaFoldDB" id="A0A918JFY1"/>
<name>A0A918JFY1_9ACTN</name>
<feature type="region of interest" description="Disordered" evidence="1">
    <location>
        <begin position="1"/>
        <end position="24"/>
    </location>
</feature>
<organism evidence="2 3">
    <name type="scientific">Streptomyces lucensis JCM 4490</name>
    <dbReference type="NCBI Taxonomy" id="1306176"/>
    <lineage>
        <taxon>Bacteria</taxon>
        <taxon>Bacillati</taxon>
        <taxon>Actinomycetota</taxon>
        <taxon>Actinomycetes</taxon>
        <taxon>Kitasatosporales</taxon>
        <taxon>Streptomycetaceae</taxon>
        <taxon>Streptomyces</taxon>
    </lineage>
</organism>
<evidence type="ECO:0000313" key="2">
    <source>
        <dbReference type="EMBL" id="GGW78966.1"/>
    </source>
</evidence>
<evidence type="ECO:0000313" key="3">
    <source>
        <dbReference type="Proteomes" id="UP000620224"/>
    </source>
</evidence>
<reference evidence="2" key="2">
    <citation type="submission" date="2020-09" db="EMBL/GenBank/DDBJ databases">
        <authorList>
            <person name="Sun Q."/>
            <person name="Ohkuma M."/>
        </authorList>
    </citation>
    <scope>NUCLEOTIDE SEQUENCE</scope>
    <source>
        <strain evidence="2">JCM 4490</strain>
    </source>
</reference>